<dbReference type="PANTHER" id="PTHR33336:SF3">
    <property type="entry name" value="ABM DOMAIN-CONTAINING PROTEIN"/>
    <property type="match status" value="1"/>
</dbReference>
<dbReference type="Pfam" id="PF03992">
    <property type="entry name" value="ABM"/>
    <property type="match status" value="1"/>
</dbReference>
<dbReference type="PROSITE" id="PS51725">
    <property type="entry name" value="ABM"/>
    <property type="match status" value="1"/>
</dbReference>
<dbReference type="InterPro" id="IPR011008">
    <property type="entry name" value="Dimeric_a/b-barrel"/>
</dbReference>
<name>A0A5N7JZC9_9PSED</name>
<evidence type="ECO:0000313" key="3">
    <source>
        <dbReference type="Proteomes" id="UP000325438"/>
    </source>
</evidence>
<reference evidence="2 3" key="1">
    <citation type="submission" date="2019-09" db="EMBL/GenBank/DDBJ databases">
        <title>The draft genomes of Allium pathogen Pseudomonas sp.</title>
        <authorList>
            <person name="Fujikawa T."/>
            <person name="Sawada H."/>
        </authorList>
    </citation>
    <scope>NUCLEOTIDE SEQUENCE [LARGE SCALE GENOMIC DNA]</scope>
    <source>
        <strain evidence="2 3">MAFF 730085</strain>
    </source>
</reference>
<feature type="domain" description="ABM" evidence="1">
    <location>
        <begin position="3"/>
        <end position="91"/>
    </location>
</feature>
<proteinExistence type="predicted"/>
<sequence length="97" mass="10796">MSIDIVVVFGVENSNKAELARHFSALAAHTLTEPGCERFEVYEQKTEANGFVLVERWKNEASIADHMGMPYTEHFLAVAKPLIARSEVHRLSALVIG</sequence>
<dbReference type="SUPFAM" id="SSF54909">
    <property type="entry name" value="Dimeric alpha+beta barrel"/>
    <property type="match status" value="1"/>
</dbReference>
<dbReference type="Proteomes" id="UP000325438">
    <property type="component" value="Unassembled WGS sequence"/>
</dbReference>
<keyword evidence="2" id="KW-0503">Monooxygenase</keyword>
<dbReference type="AlphaFoldDB" id="A0A5N7JZC9"/>
<gene>
    <name evidence="2" type="ORF">F0170_23980</name>
</gene>
<dbReference type="PANTHER" id="PTHR33336">
    <property type="entry name" value="QUINOL MONOOXYGENASE YGIN-RELATED"/>
    <property type="match status" value="1"/>
</dbReference>
<keyword evidence="2" id="KW-0560">Oxidoreductase</keyword>
<protein>
    <submittedName>
        <fullName evidence="2">Antibiotic biosynthesis monooxygenase</fullName>
    </submittedName>
</protein>
<comment type="caution">
    <text evidence="2">The sequence shown here is derived from an EMBL/GenBank/DDBJ whole genome shotgun (WGS) entry which is preliminary data.</text>
</comment>
<evidence type="ECO:0000313" key="2">
    <source>
        <dbReference type="EMBL" id="MPQ86770.1"/>
    </source>
</evidence>
<accession>A0A5N7JZC9</accession>
<dbReference type="RefSeq" id="WP_152751301.1">
    <property type="nucleotide sequence ID" value="NZ_VUBA01000171.1"/>
</dbReference>
<evidence type="ECO:0000259" key="1">
    <source>
        <dbReference type="PROSITE" id="PS51725"/>
    </source>
</evidence>
<organism evidence="2 3">
    <name type="scientific">Pseudomonas kitaguniensis</name>
    <dbReference type="NCBI Taxonomy" id="2607908"/>
    <lineage>
        <taxon>Bacteria</taxon>
        <taxon>Pseudomonadati</taxon>
        <taxon>Pseudomonadota</taxon>
        <taxon>Gammaproteobacteria</taxon>
        <taxon>Pseudomonadales</taxon>
        <taxon>Pseudomonadaceae</taxon>
        <taxon>Pseudomonas</taxon>
    </lineage>
</organism>
<dbReference type="InterPro" id="IPR050744">
    <property type="entry name" value="AI-2_Isomerase_LsrG"/>
</dbReference>
<dbReference type="EMBL" id="VUBA01000171">
    <property type="protein sequence ID" value="MPQ86770.1"/>
    <property type="molecule type" value="Genomic_DNA"/>
</dbReference>
<dbReference type="Gene3D" id="3.30.70.100">
    <property type="match status" value="1"/>
</dbReference>
<dbReference type="InterPro" id="IPR007138">
    <property type="entry name" value="ABM_dom"/>
</dbReference>
<dbReference type="GO" id="GO:0004497">
    <property type="term" value="F:monooxygenase activity"/>
    <property type="evidence" value="ECO:0007669"/>
    <property type="project" value="UniProtKB-KW"/>
</dbReference>